<comment type="caution">
    <text evidence="4">The sequence shown here is derived from an EMBL/GenBank/DDBJ whole genome shotgun (WGS) entry which is preliminary data.</text>
</comment>
<dbReference type="eggNOG" id="COG1739">
    <property type="taxonomic scope" value="Bacteria"/>
</dbReference>
<dbReference type="GO" id="GO:0032561">
    <property type="term" value="F:guanyl ribonucleotide binding"/>
    <property type="evidence" value="ECO:0007669"/>
    <property type="project" value="UniProtKB-ARBA"/>
</dbReference>
<comment type="similarity">
    <text evidence="1">Belongs to the IMPACT family.</text>
</comment>
<reference evidence="5" key="1">
    <citation type="submission" date="2010-03" db="EMBL/GenBank/DDBJ databases">
        <title>Complete sequence of Mobiluncus curtisii ATCC 43063.</title>
        <authorList>
            <person name="Muzny D."/>
            <person name="Qin X."/>
            <person name="Deng J."/>
            <person name="Jiang H."/>
            <person name="Liu Y."/>
            <person name="Qu J."/>
            <person name="Song X.-Z."/>
            <person name="Zhang L."/>
            <person name="Thornton R."/>
            <person name="Coyle M."/>
            <person name="Francisco L."/>
            <person name="Jackson L."/>
            <person name="Javaid M."/>
            <person name="Korchina V."/>
            <person name="Kovar C."/>
            <person name="Mata R."/>
            <person name="Mathew T."/>
            <person name="Ngo R."/>
            <person name="Nguyen L."/>
            <person name="Nguyen N."/>
            <person name="Okwuonu G."/>
            <person name="Ongeri F."/>
            <person name="Pham C."/>
            <person name="Simmons D."/>
            <person name="Wilczek-Boney K."/>
            <person name="Hale W."/>
            <person name="Jakkamsetti A."/>
            <person name="Pham P."/>
            <person name="Ruth R."/>
            <person name="San Lucas F."/>
            <person name="Warren J."/>
            <person name="Zhang J."/>
            <person name="Zhao Z."/>
            <person name="Zhou C."/>
            <person name="Zhu D."/>
            <person name="Lee S."/>
            <person name="Bess C."/>
            <person name="Blankenburg K."/>
            <person name="Forbes L."/>
            <person name="Fu Q."/>
            <person name="Gubbala S."/>
            <person name="Hirani K."/>
            <person name="Jayaseelan J.C."/>
            <person name="Lara F."/>
            <person name="Munidasa M."/>
            <person name="Palculict T."/>
            <person name="Patil S."/>
            <person name="Pu L.-L."/>
            <person name="Saada N."/>
            <person name="Tang L."/>
            <person name="Weissenberger G."/>
            <person name="Zhu Y."/>
            <person name="Hemphill L."/>
            <person name="Shang Y."/>
            <person name="Youmans B."/>
            <person name="Ayvaz T."/>
            <person name="Ross M."/>
            <person name="Santibanez J."/>
            <person name="Aqrawi P."/>
            <person name="Gross S."/>
            <person name="Joshi V."/>
            <person name="Fowler G."/>
            <person name="Nazareth L."/>
            <person name="Reid J."/>
            <person name="Worley K."/>
            <person name="Petrosino J."/>
            <person name="Highlander S."/>
            <person name="Gibbs R."/>
            <person name="Gibbs R."/>
        </authorList>
    </citation>
    <scope>NUCLEOTIDE SEQUENCE [LARGE SCALE GENOMIC DNA]</scope>
    <source>
        <strain evidence="5">ATCC 43553</strain>
    </source>
</reference>
<dbReference type="InterPro" id="IPR023582">
    <property type="entry name" value="Impact"/>
</dbReference>
<dbReference type="Gene3D" id="3.30.230.30">
    <property type="entry name" value="Impact, N-terminal domain"/>
    <property type="match status" value="1"/>
</dbReference>
<dbReference type="AlphaFoldDB" id="D4XDW2"/>
<evidence type="ECO:0000313" key="4">
    <source>
        <dbReference type="EMBL" id="EFF74989.1"/>
    </source>
</evidence>
<evidence type="ECO:0000259" key="2">
    <source>
        <dbReference type="Pfam" id="PF01205"/>
    </source>
</evidence>
<feature type="domain" description="Impact N-terminal" evidence="2">
    <location>
        <begin position="19"/>
        <end position="119"/>
    </location>
</feature>
<accession>D4XDW2</accession>
<evidence type="ECO:0000313" key="5">
    <source>
        <dbReference type="Proteomes" id="UP000004510"/>
    </source>
</evidence>
<dbReference type="PANTHER" id="PTHR16301">
    <property type="entry name" value="IMPACT-RELATED"/>
    <property type="match status" value="1"/>
</dbReference>
<dbReference type="InterPro" id="IPR020569">
    <property type="entry name" value="UPF0029_Impact_CS"/>
</dbReference>
<organism evidence="4 5">
    <name type="scientific">Achromobacter piechaudii ATCC 43553</name>
    <dbReference type="NCBI Taxonomy" id="742159"/>
    <lineage>
        <taxon>Bacteria</taxon>
        <taxon>Pseudomonadati</taxon>
        <taxon>Pseudomonadota</taxon>
        <taxon>Betaproteobacteria</taxon>
        <taxon>Burkholderiales</taxon>
        <taxon>Alcaligenaceae</taxon>
        <taxon>Achromobacter</taxon>
    </lineage>
</organism>
<dbReference type="InterPro" id="IPR020568">
    <property type="entry name" value="Ribosomal_Su5_D2-typ_SF"/>
</dbReference>
<dbReference type="GO" id="GO:0005737">
    <property type="term" value="C:cytoplasm"/>
    <property type="evidence" value="ECO:0007669"/>
    <property type="project" value="TreeGrafter"/>
</dbReference>
<dbReference type="PATRIC" id="fig|742159.3.peg.4646"/>
<dbReference type="EMBL" id="ADMS01000082">
    <property type="protein sequence ID" value="EFF74989.1"/>
    <property type="molecule type" value="Genomic_DNA"/>
</dbReference>
<feature type="domain" description="UPF0029" evidence="3">
    <location>
        <begin position="135"/>
        <end position="191"/>
    </location>
</feature>
<dbReference type="HOGENOM" id="CLU_083552_3_1_4"/>
<dbReference type="PROSITE" id="PS00910">
    <property type="entry name" value="UPF0029"/>
    <property type="match status" value="1"/>
</dbReference>
<dbReference type="InterPro" id="IPR001498">
    <property type="entry name" value="Impact_N"/>
</dbReference>
<dbReference type="Gene3D" id="3.30.70.240">
    <property type="match status" value="1"/>
</dbReference>
<dbReference type="SUPFAM" id="SSF54980">
    <property type="entry name" value="EF-G C-terminal domain-like"/>
    <property type="match status" value="1"/>
</dbReference>
<protein>
    <submittedName>
        <fullName evidence="4">Putative YigZ family protein</fullName>
    </submittedName>
</protein>
<dbReference type="GO" id="GO:0017111">
    <property type="term" value="F:ribonucleoside triphosphate phosphatase activity"/>
    <property type="evidence" value="ECO:0007669"/>
    <property type="project" value="UniProtKB-ARBA"/>
</dbReference>
<proteinExistence type="inferred from homology"/>
<dbReference type="InterPro" id="IPR015269">
    <property type="entry name" value="UPF0029_Impact_C"/>
</dbReference>
<dbReference type="Pfam" id="PF01205">
    <property type="entry name" value="Impact_N"/>
    <property type="match status" value="1"/>
</dbReference>
<dbReference type="GO" id="GO:0006446">
    <property type="term" value="P:regulation of translational initiation"/>
    <property type="evidence" value="ECO:0007669"/>
    <property type="project" value="TreeGrafter"/>
</dbReference>
<dbReference type="InterPro" id="IPR036956">
    <property type="entry name" value="Impact_N_sf"/>
</dbReference>
<dbReference type="Pfam" id="PF09186">
    <property type="entry name" value="DUF1949"/>
    <property type="match status" value="1"/>
</dbReference>
<dbReference type="PANTHER" id="PTHR16301:SF20">
    <property type="entry name" value="IMPACT FAMILY MEMBER YIGZ"/>
    <property type="match status" value="1"/>
</dbReference>
<dbReference type="SUPFAM" id="SSF54211">
    <property type="entry name" value="Ribosomal protein S5 domain 2-like"/>
    <property type="match status" value="1"/>
</dbReference>
<dbReference type="Proteomes" id="UP000004510">
    <property type="component" value="Unassembled WGS sequence"/>
</dbReference>
<sequence length="198" mass="21480">MPAMTHTLTAPCSYQEDIKKSRFVAYAAPVTTVSEAMQFFAERSDPEATHNCWAYRIGQEYRFNDDGEPGGTAGRPILQAIEGQDMDRVAVLVVRWYGGIKLGAGGLVRAYGGCAANCLRLAQRTEIVDLATVTCACGFAELALLKSRLAQAGAVVQQEDFNEEGVSLRFVVPRSAISDLEVTVANITRGRSAWELLS</sequence>
<name>D4XDW2_9BURK</name>
<dbReference type="InterPro" id="IPR035647">
    <property type="entry name" value="EFG_III/V"/>
</dbReference>
<gene>
    <name evidence="4" type="ORF">HMPREF0004_3659</name>
</gene>
<evidence type="ECO:0000256" key="1">
    <source>
        <dbReference type="ARBA" id="ARBA00007665"/>
    </source>
</evidence>
<evidence type="ECO:0000259" key="3">
    <source>
        <dbReference type="Pfam" id="PF09186"/>
    </source>
</evidence>